<keyword evidence="1" id="KW-1133">Transmembrane helix</keyword>
<dbReference type="AlphaFoldDB" id="A0AAW8VDD3"/>
<accession>A0AAW8VDD3</accession>
<organism evidence="2 3">
    <name type="scientific">Bacteroides cellulosilyticus</name>
    <dbReference type="NCBI Taxonomy" id="246787"/>
    <lineage>
        <taxon>Bacteria</taxon>
        <taxon>Pseudomonadati</taxon>
        <taxon>Bacteroidota</taxon>
        <taxon>Bacteroidia</taxon>
        <taxon>Bacteroidales</taxon>
        <taxon>Bacteroidaceae</taxon>
        <taxon>Bacteroides</taxon>
    </lineage>
</organism>
<dbReference type="EMBL" id="JAVSNH010000001">
    <property type="protein sequence ID" value="MDT4510308.1"/>
    <property type="molecule type" value="Genomic_DNA"/>
</dbReference>
<gene>
    <name evidence="2" type="ORF">RO785_04860</name>
</gene>
<feature type="transmembrane region" description="Helical" evidence="1">
    <location>
        <begin position="12"/>
        <end position="35"/>
    </location>
</feature>
<dbReference type="Proteomes" id="UP001266995">
    <property type="component" value="Unassembled WGS sequence"/>
</dbReference>
<sequence length="89" mass="10273">MKMIAVAPHHLIYTYLISIRLLDIVKIGVGCYCFIHAKAMREAREKDKADIVPTPYFLSAFFGELGSISDKRYDIYYRLSHFNCHLEGS</sequence>
<dbReference type="RefSeq" id="WP_038605093.1">
    <property type="nucleotide sequence ID" value="NZ_JADNGG010000002.1"/>
</dbReference>
<proteinExistence type="predicted"/>
<name>A0AAW8VDD3_9BACE</name>
<evidence type="ECO:0000313" key="2">
    <source>
        <dbReference type="EMBL" id="MDT4510308.1"/>
    </source>
</evidence>
<keyword evidence="1" id="KW-0812">Transmembrane</keyword>
<comment type="caution">
    <text evidence="2">The sequence shown here is derived from an EMBL/GenBank/DDBJ whole genome shotgun (WGS) entry which is preliminary data.</text>
</comment>
<reference evidence="2" key="1">
    <citation type="submission" date="2023-08" db="EMBL/GenBank/DDBJ databases">
        <title>Reintroducing virulent viruses to syntetic microbiomes.</title>
        <authorList>
            <person name="Wilde J."/>
            <person name="Boyes R."/>
            <person name="Robinson A.V."/>
            <person name="Daisley B.A."/>
            <person name="Allen-Vercoe E."/>
        </authorList>
    </citation>
    <scope>NUCLEOTIDE SEQUENCE</scope>
    <source>
        <strain evidence="2">225I_12FAA</strain>
    </source>
</reference>
<evidence type="ECO:0000313" key="3">
    <source>
        <dbReference type="Proteomes" id="UP001266995"/>
    </source>
</evidence>
<keyword evidence="1" id="KW-0472">Membrane</keyword>
<evidence type="ECO:0000256" key="1">
    <source>
        <dbReference type="SAM" id="Phobius"/>
    </source>
</evidence>
<protein>
    <submittedName>
        <fullName evidence="2">Uncharacterized protein</fullName>
    </submittedName>
</protein>